<keyword evidence="1" id="KW-0472">Membrane</keyword>
<feature type="transmembrane region" description="Helical" evidence="1">
    <location>
        <begin position="19"/>
        <end position="36"/>
    </location>
</feature>
<dbReference type="AlphaFoldDB" id="A0A4Q9H3Y5"/>
<evidence type="ECO:0000313" key="3">
    <source>
        <dbReference type="Proteomes" id="UP000292120"/>
    </source>
</evidence>
<keyword evidence="1" id="KW-0812">Transmembrane</keyword>
<organism evidence="2 3">
    <name type="scientific">Aquabacterium lacunae</name>
    <dbReference type="NCBI Taxonomy" id="2528630"/>
    <lineage>
        <taxon>Bacteria</taxon>
        <taxon>Pseudomonadati</taxon>
        <taxon>Pseudomonadota</taxon>
        <taxon>Betaproteobacteria</taxon>
        <taxon>Burkholderiales</taxon>
        <taxon>Aquabacterium</taxon>
    </lineage>
</organism>
<name>A0A4Q9H3Y5_9BURK</name>
<sequence>MAQTIDSLKHDTAVELEKVGVILGFLTGLVLAIGLLSEPLASTDLPSWVSIAGVAAIVALCTRGGLAASRLFSRG</sequence>
<proteinExistence type="predicted"/>
<reference evidence="2 3" key="1">
    <citation type="submission" date="2019-02" db="EMBL/GenBank/DDBJ databases">
        <title>Aquabacterium sp. strain KMB7.</title>
        <authorList>
            <person name="Chen W.-M."/>
        </authorList>
    </citation>
    <scope>NUCLEOTIDE SEQUENCE [LARGE SCALE GENOMIC DNA]</scope>
    <source>
        <strain evidence="2 3">KMB7</strain>
    </source>
</reference>
<feature type="transmembrane region" description="Helical" evidence="1">
    <location>
        <begin position="48"/>
        <end position="66"/>
    </location>
</feature>
<gene>
    <name evidence="2" type="ORF">EYS42_09955</name>
</gene>
<dbReference type="Proteomes" id="UP000292120">
    <property type="component" value="Unassembled WGS sequence"/>
</dbReference>
<keyword evidence="1" id="KW-1133">Transmembrane helix</keyword>
<comment type="caution">
    <text evidence="2">The sequence shown here is derived from an EMBL/GenBank/DDBJ whole genome shotgun (WGS) entry which is preliminary data.</text>
</comment>
<keyword evidence="3" id="KW-1185">Reference proteome</keyword>
<evidence type="ECO:0000313" key="2">
    <source>
        <dbReference type="EMBL" id="TBO30031.1"/>
    </source>
</evidence>
<evidence type="ECO:0000256" key="1">
    <source>
        <dbReference type="SAM" id="Phobius"/>
    </source>
</evidence>
<dbReference type="RefSeq" id="WP_130968025.1">
    <property type="nucleotide sequence ID" value="NZ_SIXI01000004.1"/>
</dbReference>
<dbReference type="EMBL" id="SIXI01000004">
    <property type="protein sequence ID" value="TBO30031.1"/>
    <property type="molecule type" value="Genomic_DNA"/>
</dbReference>
<accession>A0A4Q9H3Y5</accession>
<protein>
    <submittedName>
        <fullName evidence="2">Uncharacterized protein</fullName>
    </submittedName>
</protein>